<feature type="transmembrane region" description="Helical" evidence="1">
    <location>
        <begin position="276"/>
        <end position="295"/>
    </location>
</feature>
<dbReference type="InterPro" id="IPR005804">
    <property type="entry name" value="FA_desaturase_dom"/>
</dbReference>
<keyword evidence="4" id="KW-1185">Reference proteome</keyword>
<protein>
    <recommendedName>
        <fullName evidence="2">Fatty acid desaturase domain-containing protein</fullName>
    </recommendedName>
</protein>
<dbReference type="Pfam" id="PF00487">
    <property type="entry name" value="FA_desaturase"/>
    <property type="match status" value="1"/>
</dbReference>
<proteinExistence type="predicted"/>
<dbReference type="PANTHER" id="PTHR36459">
    <property type="entry name" value="ORF"/>
    <property type="match status" value="1"/>
</dbReference>
<dbReference type="PANTHER" id="PTHR36459:SF1">
    <property type="entry name" value="FATTY ACID DESATURASE DOMAIN-CONTAINING PROTEIN-RELATED"/>
    <property type="match status" value="1"/>
</dbReference>
<dbReference type="GO" id="GO:0006629">
    <property type="term" value="P:lipid metabolic process"/>
    <property type="evidence" value="ECO:0007669"/>
    <property type="project" value="InterPro"/>
</dbReference>
<name>A0A1X7RS69_ZYMT9</name>
<reference evidence="3 4" key="1">
    <citation type="submission" date="2016-06" db="EMBL/GenBank/DDBJ databases">
        <authorList>
            <person name="Kjaerup R.B."/>
            <person name="Dalgaard T.S."/>
            <person name="Juul-Madsen H.R."/>
        </authorList>
    </citation>
    <scope>NUCLEOTIDE SEQUENCE [LARGE SCALE GENOMIC DNA]</scope>
</reference>
<evidence type="ECO:0000256" key="1">
    <source>
        <dbReference type="SAM" id="Phobius"/>
    </source>
</evidence>
<evidence type="ECO:0000313" key="4">
    <source>
        <dbReference type="Proteomes" id="UP000215127"/>
    </source>
</evidence>
<keyword evidence="1" id="KW-0812">Transmembrane</keyword>
<evidence type="ECO:0000313" key="3">
    <source>
        <dbReference type="EMBL" id="SMQ50258.1"/>
    </source>
</evidence>
<feature type="transmembrane region" description="Helical" evidence="1">
    <location>
        <begin position="253"/>
        <end position="270"/>
    </location>
</feature>
<accession>A0A1X7RS69</accession>
<sequence>MATTMELPKIDPYLTESDQILLKDLYQDIKQTNASSQDITSKSNPETTTTSAITHLKALNDPTSPSFSPTIFVSWDTTSLPLILQTHLIHPYARLATTIVRHPTDIVFLTHILLYLTILLPSALYLFHAFTYLHATAHLIFTVWCAGGYTLMLHNHIHNNGVLAPAYKWLDFSFPYVLSPFLGHTWDSYYYHHVKHHHVEGNGPDDLSSTLRYQRDEVWDFAQYVGRFLFFVWLDLPLYFLRKGKYNLAVRSFGSEMASFGFMAGVAAYFDTRAAIFTLILPFVVLRLGLMVGNWGQHALVDEVEPDSDYRSSITLVDVASNRFSFNDGYHTAHHLNPLRHWRDQPLHFLSSKSTYASNHALVFSNIDYIFLTLTLLRKDYDKLARCLVPIGEEQIAWSHEERVQVLGRKTRRFGEEEIGRKFPGRKSGRKAKGKRVGFGGWIGKLEAWAKKMGALRVGEGEGKGE</sequence>
<dbReference type="EMBL" id="LT853695">
    <property type="protein sequence ID" value="SMQ50258.1"/>
    <property type="molecule type" value="Genomic_DNA"/>
</dbReference>
<dbReference type="STRING" id="1276538.A0A1X7RS69"/>
<evidence type="ECO:0000259" key="2">
    <source>
        <dbReference type="Pfam" id="PF00487"/>
    </source>
</evidence>
<organism evidence="3 4">
    <name type="scientific">Zymoseptoria tritici (strain ST99CH_3D7)</name>
    <dbReference type="NCBI Taxonomy" id="1276538"/>
    <lineage>
        <taxon>Eukaryota</taxon>
        <taxon>Fungi</taxon>
        <taxon>Dikarya</taxon>
        <taxon>Ascomycota</taxon>
        <taxon>Pezizomycotina</taxon>
        <taxon>Dothideomycetes</taxon>
        <taxon>Dothideomycetidae</taxon>
        <taxon>Mycosphaerellales</taxon>
        <taxon>Mycosphaerellaceae</taxon>
        <taxon>Zymoseptoria</taxon>
    </lineage>
</organism>
<dbReference type="AlphaFoldDB" id="A0A1X7RS69"/>
<dbReference type="Proteomes" id="UP000215127">
    <property type="component" value="Chromosome 4"/>
</dbReference>
<feature type="domain" description="Fatty acid desaturase" evidence="2">
    <location>
        <begin position="137"/>
        <end position="349"/>
    </location>
</feature>
<keyword evidence="1" id="KW-1133">Transmembrane helix</keyword>
<feature type="transmembrane region" description="Helical" evidence="1">
    <location>
        <begin position="106"/>
        <end position="127"/>
    </location>
</feature>
<keyword evidence="1" id="KW-0472">Membrane</keyword>
<feature type="transmembrane region" description="Helical" evidence="1">
    <location>
        <begin position="139"/>
        <end position="157"/>
    </location>
</feature>
<gene>
    <name evidence="3" type="ORF">ZT3D7_G5411</name>
</gene>